<gene>
    <name evidence="1" type="ORF">L6E24_07870</name>
</gene>
<protein>
    <submittedName>
        <fullName evidence="1">HEAT repeat domain-containing protein</fullName>
    </submittedName>
</protein>
<dbReference type="InterPro" id="IPR016024">
    <property type="entry name" value="ARM-type_fold"/>
</dbReference>
<accession>A0A9E7PPM0</accession>
<keyword evidence="2" id="KW-1185">Reference proteome</keyword>
<dbReference type="GO" id="GO:0016491">
    <property type="term" value="F:oxidoreductase activity"/>
    <property type="evidence" value="ECO:0007669"/>
    <property type="project" value="TreeGrafter"/>
</dbReference>
<evidence type="ECO:0000313" key="1">
    <source>
        <dbReference type="EMBL" id="UUX91297.1"/>
    </source>
</evidence>
<proteinExistence type="predicted"/>
<reference evidence="1" key="1">
    <citation type="submission" date="2022-04" db="EMBL/GenBank/DDBJ databases">
        <title>Complete genome of Methanoplanus endosymbiosus DSM 3599.</title>
        <authorList>
            <person name="Chen S.-C."/>
            <person name="You Y.-T."/>
            <person name="Zhou Y.-Z."/>
            <person name="Lai M.-C."/>
        </authorList>
    </citation>
    <scope>NUCLEOTIDE SEQUENCE</scope>
    <source>
        <strain evidence="1">DSM 3599</strain>
    </source>
</reference>
<dbReference type="RefSeq" id="WP_257741451.1">
    <property type="nucleotide sequence ID" value="NZ_CP096115.1"/>
</dbReference>
<dbReference type="EMBL" id="CP096115">
    <property type="protein sequence ID" value="UUX91297.1"/>
    <property type="molecule type" value="Genomic_DNA"/>
</dbReference>
<dbReference type="PANTHER" id="PTHR12697:SF5">
    <property type="entry name" value="DEOXYHYPUSINE HYDROXYLASE"/>
    <property type="match status" value="1"/>
</dbReference>
<dbReference type="SUPFAM" id="SSF48371">
    <property type="entry name" value="ARM repeat"/>
    <property type="match status" value="3"/>
</dbReference>
<organism evidence="1 2">
    <name type="scientific">Methanoplanus endosymbiosus</name>
    <dbReference type="NCBI Taxonomy" id="33865"/>
    <lineage>
        <taxon>Archaea</taxon>
        <taxon>Methanobacteriati</taxon>
        <taxon>Methanobacteriota</taxon>
        <taxon>Stenosarchaea group</taxon>
        <taxon>Methanomicrobia</taxon>
        <taxon>Methanomicrobiales</taxon>
        <taxon>Methanomicrobiaceae</taxon>
        <taxon>Methanoplanus</taxon>
    </lineage>
</organism>
<dbReference type="Proteomes" id="UP001060368">
    <property type="component" value="Chromosome"/>
</dbReference>
<dbReference type="Gene3D" id="1.25.10.10">
    <property type="entry name" value="Leucine-rich Repeat Variant"/>
    <property type="match status" value="7"/>
</dbReference>
<dbReference type="InterPro" id="IPR011989">
    <property type="entry name" value="ARM-like"/>
</dbReference>
<dbReference type="GeneID" id="74307609"/>
<dbReference type="PANTHER" id="PTHR12697">
    <property type="entry name" value="PBS LYASE HEAT-LIKE PROTEIN"/>
    <property type="match status" value="1"/>
</dbReference>
<sequence>MSDEITGLLELLDSGSRGEKKKAIKRLKEIGKKGAIPLLKALNSGSETMRSGAAEVLGSYSGDNIGTFVSLLITGQDNARDGAARTIAQISAEGGDIIGPLSGIINDKRPKARQGVALTLGYLVNPNVSHKNMLVSLLKDSDKSVRERAVKSLDNIGWDSQNPVEKSFYHLSAGNWEELGKMGRPALNALSFGAEDPDPHFRQKVAHTLAKVNEAGSVPLLCRLLLDKDPSVRQSAIESACDKGDAALIPHIIRALDDPEFDVRVEASWSLEKIGWRPPDSYLKTKSLMVRGSYNDVAKMGRYALPCLIDLLGDKSPIIKENTLKTLYSIGKPAYAAIGEAKRSGKPEVRRGAADAVRYFNEEDRRAEDNEALELLKKESEILDLNSPEYWEELLKKSGFSVINSRKIAQALASNDPVIRIVAVESLKRYGKKSVDALLKLLKDDKSSVKVVAVEALGDLQSDEAITVFFDTIEDENPSVRRATAYALGKLRKKETIPILIRHFADPDDGVRDECSESVAKMGNNALTFLENMIFTPDENVRICSLKAISGISDPSGILPVTRSLNDPQLNVRNQAMAGLLRISNFMFNYLMNEVRRVSIQGTKMEKLGMLSVLSKIDDLRVISYVRGFIKDSDEEVRRNAGTILEIFRQREIKRELSKFSEKSRETAGLIRRKLSVSEIDRLLDQLLGADDEDALKILDRKLRQDEIDELIRGAGSDRSGKTGELLGKKLSQDEIDELIHRSVYAESKKTTELLGNRLSQDEIDELIKNASSEKDEKAAKDIKKQLTQNEIDDIIRKELELKKKISMEISRLVIGLKSDDKKRRKATSERIIGMGEPAVEPLLNTMISADDDLREIIAGILPEFGEPGISGLMRYLNYGSPEIKILAAEKLSGTGSRVASNVIFDRIFVEKETPVRVALIYALYKLGHRKILDALTHALKDNNPEVNSAAVEILGKIDDERAIPLLISLFGSKSSKIRGPAVISLKKYGSKAGPELLSALKGDENDLLKETAASAMRDLSIIPEDLTDKSYYLAALGEWKELERSGSAALPAMKNIMENPYSGRRKEALEFIISSGGPDFYSLLVYALYDVDDSISARAEEAVLRKGAVLLPALRRAEGERSDPDETERLNRIIRKTEFRQKFRSLFSEGKWHGIEEMGRPALKELIVILKGHNPDARRQAARIIGNIGGNDALSILSVESADDDPVVSETACTFLIRSGGKSLPYIQKAAGKVQNEKKKQKMNDLYEFISRRENITELIADNDWAEVEKAGSYAVRYLISYVGEEDAPGRISAVKSIFSIGGEESVQALAGLALSTDPEVSETAAGFLLESGSEIIPVLEGYADDLKDNNSRDVIELLIERIKNSENNQD</sequence>
<name>A0A9E7PPM0_9EURY</name>
<dbReference type="KEGG" id="mend:L6E24_07870"/>
<dbReference type="SMART" id="SM00567">
    <property type="entry name" value="EZ_HEAT"/>
    <property type="match status" value="11"/>
</dbReference>
<evidence type="ECO:0000313" key="2">
    <source>
        <dbReference type="Proteomes" id="UP001060368"/>
    </source>
</evidence>
<dbReference type="InterPro" id="IPR004155">
    <property type="entry name" value="PBS_lyase_HEAT"/>
</dbReference>
<dbReference type="Pfam" id="PF13646">
    <property type="entry name" value="HEAT_2"/>
    <property type="match status" value="3"/>
</dbReference>